<keyword evidence="1" id="KW-0521">NADP</keyword>
<dbReference type="InterPro" id="IPR036291">
    <property type="entry name" value="NAD(P)-bd_dom_sf"/>
</dbReference>
<dbReference type="PANTHER" id="PTHR48106:SF13">
    <property type="entry name" value="QUINONE OXIDOREDUCTASE-RELATED"/>
    <property type="match status" value="1"/>
</dbReference>
<evidence type="ECO:0000313" key="4">
    <source>
        <dbReference type="EMBL" id="GIH66734.1"/>
    </source>
</evidence>
<evidence type="ECO:0000313" key="5">
    <source>
        <dbReference type="Proteomes" id="UP000660454"/>
    </source>
</evidence>
<evidence type="ECO:0000256" key="2">
    <source>
        <dbReference type="ARBA" id="ARBA00023002"/>
    </source>
</evidence>
<protein>
    <submittedName>
        <fullName evidence="4">Quinone oxidoreductase</fullName>
    </submittedName>
</protein>
<keyword evidence="5" id="KW-1185">Reference proteome</keyword>
<organism evidence="4 5">
    <name type="scientific">Microbispora siamensis</name>
    <dbReference type="NCBI Taxonomy" id="564413"/>
    <lineage>
        <taxon>Bacteria</taxon>
        <taxon>Bacillati</taxon>
        <taxon>Actinomycetota</taxon>
        <taxon>Actinomycetes</taxon>
        <taxon>Streptosporangiales</taxon>
        <taxon>Streptosporangiaceae</taxon>
        <taxon>Microbispora</taxon>
    </lineage>
</organism>
<comment type="caution">
    <text evidence="4">The sequence shown here is derived from an EMBL/GenBank/DDBJ whole genome shotgun (WGS) entry which is preliminary data.</text>
</comment>
<dbReference type="Proteomes" id="UP000660454">
    <property type="component" value="Unassembled WGS sequence"/>
</dbReference>
<proteinExistence type="predicted"/>
<evidence type="ECO:0000256" key="1">
    <source>
        <dbReference type="ARBA" id="ARBA00022857"/>
    </source>
</evidence>
<keyword evidence="2" id="KW-0560">Oxidoreductase</keyword>
<gene>
    <name evidence="4" type="ORF">Msi02_75510</name>
</gene>
<dbReference type="InterPro" id="IPR047618">
    <property type="entry name" value="QOR-like"/>
</dbReference>
<dbReference type="EMBL" id="BOOF01000058">
    <property type="protein sequence ID" value="GIH66734.1"/>
    <property type="molecule type" value="Genomic_DNA"/>
</dbReference>
<dbReference type="Gene3D" id="3.90.180.10">
    <property type="entry name" value="Medium-chain alcohol dehydrogenases, catalytic domain"/>
    <property type="match status" value="1"/>
</dbReference>
<dbReference type="Gene3D" id="3.40.50.720">
    <property type="entry name" value="NAD(P)-binding Rossmann-like Domain"/>
    <property type="match status" value="1"/>
</dbReference>
<dbReference type="Pfam" id="PF00107">
    <property type="entry name" value="ADH_zinc_N"/>
    <property type="match status" value="1"/>
</dbReference>
<accession>A0ABQ4GZL2</accession>
<dbReference type="SMART" id="SM00829">
    <property type="entry name" value="PKS_ER"/>
    <property type="match status" value="1"/>
</dbReference>
<dbReference type="InterPro" id="IPR011032">
    <property type="entry name" value="GroES-like_sf"/>
</dbReference>
<dbReference type="InterPro" id="IPR013154">
    <property type="entry name" value="ADH-like_N"/>
</dbReference>
<dbReference type="PANTHER" id="PTHR48106">
    <property type="entry name" value="QUINONE OXIDOREDUCTASE PIG3-RELATED"/>
    <property type="match status" value="1"/>
</dbReference>
<dbReference type="SUPFAM" id="SSF50129">
    <property type="entry name" value="GroES-like"/>
    <property type="match status" value="1"/>
</dbReference>
<reference evidence="4 5" key="1">
    <citation type="submission" date="2021-01" db="EMBL/GenBank/DDBJ databases">
        <title>Whole genome shotgun sequence of Microbispora siamensis NBRC 104113.</title>
        <authorList>
            <person name="Komaki H."/>
            <person name="Tamura T."/>
        </authorList>
    </citation>
    <scope>NUCLEOTIDE SEQUENCE [LARGE SCALE GENOMIC DNA]</scope>
    <source>
        <strain evidence="4 5">NBRC 104113</strain>
    </source>
</reference>
<name>A0ABQ4GZL2_9ACTN</name>
<sequence length="327" mass="34511">MRAIVMRAAGGPEVLRLETVRDPDPGPGEALVEVTAAGVNFIDVYQRSGRYATPLPHTPGMEGAGVVRRVGAGVTGVRAGDRVAWVNVPGAYAELAVIPADRLVPVPPGVPARTAAAVLLQGMTAHYLLHDTYRVRPGDTVLVHAAAGGMGLLLVRWATLLGARVIGTVSTQRKEEIARSAGAAEIIRYDRCEVAARVRDLTRGRGVAAVYDGVGAPTFEASLAALRPRGVLALFGQSGGPVPPVDPQRLNAAGSVFLTRPNLEHHIAHRSELLARAAAVFDRVVAGDLEVRVTSVRPLAEAAQAHADLEERRSTGKLLLTTEEGRY</sequence>
<dbReference type="SUPFAM" id="SSF51735">
    <property type="entry name" value="NAD(P)-binding Rossmann-fold domains"/>
    <property type="match status" value="1"/>
</dbReference>
<evidence type="ECO:0000259" key="3">
    <source>
        <dbReference type="SMART" id="SM00829"/>
    </source>
</evidence>
<dbReference type="RefSeq" id="WP_079315045.1">
    <property type="nucleotide sequence ID" value="NZ_BOOF01000058.1"/>
</dbReference>
<dbReference type="Pfam" id="PF08240">
    <property type="entry name" value="ADH_N"/>
    <property type="match status" value="1"/>
</dbReference>
<feature type="domain" description="Enoyl reductase (ER)" evidence="3">
    <location>
        <begin position="10"/>
        <end position="320"/>
    </location>
</feature>
<dbReference type="InterPro" id="IPR013149">
    <property type="entry name" value="ADH-like_C"/>
</dbReference>
<dbReference type="CDD" id="cd05286">
    <property type="entry name" value="QOR2"/>
    <property type="match status" value="1"/>
</dbReference>
<dbReference type="InterPro" id="IPR020843">
    <property type="entry name" value="ER"/>
</dbReference>